<accession>A0AAW5VGH6</accession>
<reference evidence="2 4" key="1">
    <citation type="submission" date="2022-06" db="EMBL/GenBank/DDBJ databases">
        <title>Leptospira isolates from biofilms formed at urban environments.</title>
        <authorList>
            <person name="Ribeiro P.S."/>
            <person name="Sousa T."/>
            <person name="Carvalho N."/>
            <person name="Aburjaile F."/>
            <person name="Neves F."/>
            <person name="Oliveira D."/>
            <person name="Blanco L."/>
            <person name="Lima J."/>
            <person name="Costa F."/>
            <person name="Brenig B."/>
            <person name="Soares S."/>
            <person name="Ramos R."/>
            <person name="Goes-Neto A."/>
            <person name="Matiuzzi M."/>
            <person name="Azevedo V."/>
            <person name="Ristow P."/>
        </authorList>
    </citation>
    <scope>NUCLEOTIDE SEQUENCE</scope>
    <source>
        <strain evidence="1 4">VSF19</strain>
        <strain evidence="2">VSF20</strain>
    </source>
</reference>
<dbReference type="EMBL" id="JAMQPL010000002">
    <property type="protein sequence ID" value="MCW7530204.1"/>
    <property type="molecule type" value="Genomic_DNA"/>
</dbReference>
<evidence type="ECO:0000313" key="4">
    <source>
        <dbReference type="Proteomes" id="UP001208912"/>
    </source>
</evidence>
<name>A0AAW5VGH6_9LEPT</name>
<organism evidence="2 3">
    <name type="scientific">Leptospira soteropolitanensis</name>
    <dbReference type="NCBI Taxonomy" id="2950025"/>
    <lineage>
        <taxon>Bacteria</taxon>
        <taxon>Pseudomonadati</taxon>
        <taxon>Spirochaetota</taxon>
        <taxon>Spirochaetia</taxon>
        <taxon>Leptospirales</taxon>
        <taxon>Leptospiraceae</taxon>
        <taxon>Leptospira</taxon>
    </lineage>
</organism>
<sequence>MSSSGASDFTNYLTHFRERVEQTNWILVKEEFGSDDFKEISVFFYEIKLILDLMQSMLEVGEDPPSITILGKKIINLNGVDLGESVQANVVNIRDTLEAGISILEGIQTQPFFPNFHKEIIVKIQKVVLHIDDLSRDLLARFQSYEIVLI</sequence>
<evidence type="ECO:0008006" key="5">
    <source>
        <dbReference type="Google" id="ProtNLM"/>
    </source>
</evidence>
<dbReference type="Proteomes" id="UP001208912">
    <property type="component" value="Unassembled WGS sequence"/>
</dbReference>
<gene>
    <name evidence="1" type="ORF">ND861_04925</name>
    <name evidence="2" type="ORF">ND862_08295</name>
</gene>
<keyword evidence="4" id="KW-1185">Reference proteome</keyword>
<dbReference type="Proteomes" id="UP001208540">
    <property type="component" value="Unassembled WGS sequence"/>
</dbReference>
<protein>
    <recommendedName>
        <fullName evidence="5">DUF86 domain-containing protein</fullName>
    </recommendedName>
</protein>
<dbReference type="RefSeq" id="WP_265351005.1">
    <property type="nucleotide sequence ID" value="NZ_JAMQPL010000002.1"/>
</dbReference>
<dbReference type="AlphaFoldDB" id="A0AAW5VGH6"/>
<proteinExistence type="predicted"/>
<evidence type="ECO:0000313" key="2">
    <source>
        <dbReference type="EMBL" id="MCW7530204.1"/>
    </source>
</evidence>
<comment type="caution">
    <text evidence="2">The sequence shown here is derived from an EMBL/GenBank/DDBJ whole genome shotgun (WGS) entry which is preliminary data.</text>
</comment>
<evidence type="ECO:0000313" key="3">
    <source>
        <dbReference type="Proteomes" id="UP001208540"/>
    </source>
</evidence>
<dbReference type="EMBL" id="JAMQPM010000002">
    <property type="protein sequence ID" value="MCW7525681.1"/>
    <property type="molecule type" value="Genomic_DNA"/>
</dbReference>
<evidence type="ECO:0000313" key="1">
    <source>
        <dbReference type="EMBL" id="MCW7525681.1"/>
    </source>
</evidence>